<evidence type="ECO:0000313" key="8">
    <source>
        <dbReference type="Proteomes" id="UP000228531"/>
    </source>
</evidence>
<dbReference type="RefSeq" id="WP_100368211.1">
    <property type="nucleotide sequence ID" value="NZ_PGTY01000002.1"/>
</dbReference>
<organism evidence="7 8">
    <name type="scientific">Yoonia maricola</name>
    <dbReference type="NCBI Taxonomy" id="420999"/>
    <lineage>
        <taxon>Bacteria</taxon>
        <taxon>Pseudomonadati</taxon>
        <taxon>Pseudomonadota</taxon>
        <taxon>Alphaproteobacteria</taxon>
        <taxon>Rhodobacterales</taxon>
        <taxon>Paracoccaceae</taxon>
        <taxon>Yoonia</taxon>
    </lineage>
</organism>
<dbReference type="PIRSF" id="PIRSF003078">
    <property type="entry name" value="GidB"/>
    <property type="match status" value="1"/>
</dbReference>
<dbReference type="HAMAP" id="MF_00074">
    <property type="entry name" value="16SrRNA_methyltr_G"/>
    <property type="match status" value="1"/>
</dbReference>
<comment type="function">
    <text evidence="6">Specifically methylates the N7 position of guanine in position 527 of 16S rRNA.</text>
</comment>
<evidence type="ECO:0000256" key="5">
    <source>
        <dbReference type="ARBA" id="ARBA00022691"/>
    </source>
</evidence>
<sequence length="206" mass="23066">MVSHVAGIDVSRETMEDLEAFAALVAKWTPKINLIATSTVASLWERHIVDSVQLYQFAPQSYNKWLDLGSGGGFPGIIMAIMAKSFRPEAWFTLIESDQRKATFLRTAVRECKLNVDVIAQRIEDAPRQEADIVSARALTALSGLVPIAEKHMKTEGVALFPKGRQWQQEVADAQKNWSFDLEDYPSITDPEARILAIRRINPRGN</sequence>
<keyword evidence="4 6" id="KW-0808">Transferase</keyword>
<dbReference type="PANTHER" id="PTHR31760">
    <property type="entry name" value="S-ADENOSYL-L-METHIONINE-DEPENDENT METHYLTRANSFERASES SUPERFAMILY PROTEIN"/>
    <property type="match status" value="1"/>
</dbReference>
<keyword evidence="8" id="KW-1185">Reference proteome</keyword>
<dbReference type="GO" id="GO:0005829">
    <property type="term" value="C:cytosol"/>
    <property type="evidence" value="ECO:0007669"/>
    <property type="project" value="TreeGrafter"/>
</dbReference>
<keyword evidence="2 6" id="KW-0698">rRNA processing</keyword>
<protein>
    <recommendedName>
        <fullName evidence="6">Ribosomal RNA small subunit methyltransferase G</fullName>
        <ecNumber evidence="6">2.1.1.170</ecNumber>
    </recommendedName>
    <alternativeName>
        <fullName evidence="6">16S rRNA 7-methylguanosine methyltransferase</fullName>
        <shortName evidence="6">16S rRNA m7G methyltransferase</shortName>
    </alternativeName>
</protein>
<evidence type="ECO:0000313" key="7">
    <source>
        <dbReference type="EMBL" id="PJI85866.1"/>
    </source>
</evidence>
<keyword evidence="5 6" id="KW-0949">S-adenosyl-L-methionine</keyword>
<feature type="binding site" evidence="6">
    <location>
        <position position="74"/>
    </location>
    <ligand>
        <name>S-adenosyl-L-methionine</name>
        <dbReference type="ChEBI" id="CHEBI:59789"/>
    </ligand>
</feature>
<gene>
    <name evidence="6" type="primary">rsmG</name>
    <name evidence="7" type="ORF">BC777_2213</name>
</gene>
<name>A0A2M8W4N8_9RHOB</name>
<comment type="caution">
    <text evidence="6">Lacks conserved residue(s) required for the propagation of feature annotation.</text>
</comment>
<dbReference type="InterPro" id="IPR029063">
    <property type="entry name" value="SAM-dependent_MTases_sf"/>
</dbReference>
<comment type="similarity">
    <text evidence="6">Belongs to the methyltransferase superfamily. RNA methyltransferase RsmG family.</text>
</comment>
<evidence type="ECO:0000256" key="1">
    <source>
        <dbReference type="ARBA" id="ARBA00022490"/>
    </source>
</evidence>
<reference evidence="7 8" key="1">
    <citation type="submission" date="2017-11" db="EMBL/GenBank/DDBJ databases">
        <title>Genomic Encyclopedia of Archaeal and Bacterial Type Strains, Phase II (KMG-II): From Individual Species to Whole Genera.</title>
        <authorList>
            <person name="Goeker M."/>
        </authorList>
    </citation>
    <scope>NUCLEOTIDE SEQUENCE [LARGE SCALE GENOMIC DNA]</scope>
    <source>
        <strain evidence="7 8">DSM 29128</strain>
    </source>
</reference>
<dbReference type="OrthoDB" id="9808773at2"/>
<evidence type="ECO:0000256" key="6">
    <source>
        <dbReference type="HAMAP-Rule" id="MF_00074"/>
    </source>
</evidence>
<comment type="subcellular location">
    <subcellularLocation>
        <location evidence="6">Cytoplasm</location>
    </subcellularLocation>
</comment>
<dbReference type="NCBIfam" id="TIGR00138">
    <property type="entry name" value="rsmG_gidB"/>
    <property type="match status" value="1"/>
</dbReference>
<feature type="binding site" evidence="6">
    <location>
        <position position="69"/>
    </location>
    <ligand>
        <name>S-adenosyl-L-methionine</name>
        <dbReference type="ChEBI" id="CHEBI:59789"/>
    </ligand>
</feature>
<dbReference type="AlphaFoldDB" id="A0A2M8W4N8"/>
<evidence type="ECO:0000256" key="3">
    <source>
        <dbReference type="ARBA" id="ARBA00022603"/>
    </source>
</evidence>
<dbReference type="EC" id="2.1.1.170" evidence="6"/>
<dbReference type="Proteomes" id="UP000228531">
    <property type="component" value="Unassembled WGS sequence"/>
</dbReference>
<dbReference type="GO" id="GO:0070043">
    <property type="term" value="F:rRNA (guanine-N7-)-methyltransferase activity"/>
    <property type="evidence" value="ECO:0007669"/>
    <property type="project" value="UniProtKB-UniRule"/>
</dbReference>
<accession>A0A2M8W4N8</accession>
<feature type="binding site" evidence="6">
    <location>
        <position position="137"/>
    </location>
    <ligand>
        <name>S-adenosyl-L-methionine</name>
        <dbReference type="ChEBI" id="CHEBI:59789"/>
    </ligand>
</feature>
<dbReference type="SUPFAM" id="SSF53335">
    <property type="entry name" value="S-adenosyl-L-methionine-dependent methyltransferases"/>
    <property type="match status" value="1"/>
</dbReference>
<comment type="caution">
    <text evidence="7">The sequence shown here is derived from an EMBL/GenBank/DDBJ whole genome shotgun (WGS) entry which is preliminary data.</text>
</comment>
<comment type="catalytic activity">
    <reaction evidence="6">
        <text>guanosine(527) in 16S rRNA + S-adenosyl-L-methionine = N(7)-methylguanosine(527) in 16S rRNA + S-adenosyl-L-homocysteine</text>
        <dbReference type="Rhea" id="RHEA:42732"/>
        <dbReference type="Rhea" id="RHEA-COMP:10209"/>
        <dbReference type="Rhea" id="RHEA-COMP:10210"/>
        <dbReference type="ChEBI" id="CHEBI:57856"/>
        <dbReference type="ChEBI" id="CHEBI:59789"/>
        <dbReference type="ChEBI" id="CHEBI:74269"/>
        <dbReference type="ChEBI" id="CHEBI:74480"/>
        <dbReference type="EC" id="2.1.1.170"/>
    </reaction>
</comment>
<dbReference type="Pfam" id="PF02527">
    <property type="entry name" value="GidB"/>
    <property type="match status" value="1"/>
</dbReference>
<keyword evidence="1 6" id="KW-0963">Cytoplasm</keyword>
<evidence type="ECO:0000256" key="2">
    <source>
        <dbReference type="ARBA" id="ARBA00022552"/>
    </source>
</evidence>
<proteinExistence type="inferred from homology"/>
<dbReference type="PANTHER" id="PTHR31760:SF0">
    <property type="entry name" value="S-ADENOSYL-L-METHIONINE-DEPENDENT METHYLTRANSFERASES SUPERFAMILY PROTEIN"/>
    <property type="match status" value="1"/>
</dbReference>
<dbReference type="EMBL" id="PGTY01000002">
    <property type="protein sequence ID" value="PJI85866.1"/>
    <property type="molecule type" value="Genomic_DNA"/>
</dbReference>
<keyword evidence="3 6" id="KW-0489">Methyltransferase</keyword>
<feature type="binding site" evidence="6">
    <location>
        <begin position="123"/>
        <end position="124"/>
    </location>
    <ligand>
        <name>S-adenosyl-L-methionine</name>
        <dbReference type="ChEBI" id="CHEBI:59789"/>
    </ligand>
</feature>
<evidence type="ECO:0000256" key="4">
    <source>
        <dbReference type="ARBA" id="ARBA00022679"/>
    </source>
</evidence>
<dbReference type="InterPro" id="IPR003682">
    <property type="entry name" value="rRNA_ssu_MeTfrase_G"/>
</dbReference>
<dbReference type="Gene3D" id="3.40.50.150">
    <property type="entry name" value="Vaccinia Virus protein VP39"/>
    <property type="match status" value="1"/>
</dbReference>